<evidence type="ECO:0000256" key="1">
    <source>
        <dbReference type="SAM" id="SignalP"/>
    </source>
</evidence>
<dbReference type="RefSeq" id="WP_343333761.1">
    <property type="nucleotide sequence ID" value="NZ_JAPOHD010000027.1"/>
</dbReference>
<dbReference type="EMBL" id="JAPOHD010000027">
    <property type="protein sequence ID" value="MCY1721432.1"/>
    <property type="molecule type" value="Genomic_DNA"/>
</dbReference>
<comment type="caution">
    <text evidence="3">The sequence shown here is derived from an EMBL/GenBank/DDBJ whole genome shotgun (WGS) entry which is preliminary data.</text>
</comment>
<keyword evidence="1" id="KW-0732">Signal</keyword>
<dbReference type="Proteomes" id="UP001145087">
    <property type="component" value="Unassembled WGS sequence"/>
</dbReference>
<evidence type="ECO:0000259" key="2">
    <source>
        <dbReference type="Pfam" id="PF18962"/>
    </source>
</evidence>
<name>A0A9X3F7T9_9BACT</name>
<reference evidence="3" key="1">
    <citation type="submission" date="2022-11" db="EMBL/GenBank/DDBJ databases">
        <title>Marilongibacter aestuarii gen. nov., sp. nov., isolated from tidal flat sediment.</title>
        <authorList>
            <person name="Jiayan W."/>
        </authorList>
    </citation>
    <scope>NUCLEOTIDE SEQUENCE</scope>
    <source>
        <strain evidence="3">Z1-6</strain>
    </source>
</reference>
<sequence>MKKNILLIILLLLIYPAFAQTSWDESIYEKSKIETELQIYPNPCKNSKVTVDFKSHNIVSIKLTNITGKQVLFEEYEIPINKTQLLLNDIPNGVYIMQVITSNQISVVKKLIISRN</sequence>
<dbReference type="InterPro" id="IPR026444">
    <property type="entry name" value="Secre_tail"/>
</dbReference>
<protein>
    <submittedName>
        <fullName evidence="3">T9SS type A sorting domain-containing protein</fullName>
    </submittedName>
</protein>
<feature type="domain" description="Secretion system C-terminal sorting" evidence="2">
    <location>
        <begin position="39"/>
        <end position="113"/>
    </location>
</feature>
<feature type="signal peptide" evidence="1">
    <location>
        <begin position="1"/>
        <end position="19"/>
    </location>
</feature>
<accession>A0A9X3F7T9</accession>
<evidence type="ECO:0000313" key="4">
    <source>
        <dbReference type="Proteomes" id="UP001145087"/>
    </source>
</evidence>
<organism evidence="3 4">
    <name type="scientific">Draconibacterium aestuarii</name>
    <dbReference type="NCBI Taxonomy" id="2998507"/>
    <lineage>
        <taxon>Bacteria</taxon>
        <taxon>Pseudomonadati</taxon>
        <taxon>Bacteroidota</taxon>
        <taxon>Bacteroidia</taxon>
        <taxon>Marinilabiliales</taxon>
        <taxon>Prolixibacteraceae</taxon>
        <taxon>Draconibacterium</taxon>
    </lineage>
</organism>
<proteinExistence type="predicted"/>
<evidence type="ECO:0000313" key="3">
    <source>
        <dbReference type="EMBL" id="MCY1721432.1"/>
    </source>
</evidence>
<dbReference type="Pfam" id="PF18962">
    <property type="entry name" value="Por_Secre_tail"/>
    <property type="match status" value="1"/>
</dbReference>
<feature type="chain" id="PRO_5040968361" evidence="1">
    <location>
        <begin position="20"/>
        <end position="116"/>
    </location>
</feature>
<gene>
    <name evidence="3" type="ORF">OU798_13835</name>
</gene>
<dbReference type="AlphaFoldDB" id="A0A9X3F7T9"/>
<dbReference type="NCBIfam" id="TIGR04183">
    <property type="entry name" value="Por_Secre_tail"/>
    <property type="match status" value="1"/>
</dbReference>
<keyword evidence="4" id="KW-1185">Reference proteome</keyword>